<dbReference type="AlphaFoldDB" id="A0A068U036"/>
<dbReference type="CDD" id="cd20543">
    <property type="entry name" value="CYCLIN_AtCycD-like_rpt1"/>
    <property type="match status" value="1"/>
</dbReference>
<reference evidence="10" key="1">
    <citation type="journal article" date="2014" name="Science">
        <title>The coffee genome provides insight into the convergent evolution of caffeine biosynthesis.</title>
        <authorList>
            <person name="Denoeud F."/>
            <person name="Carretero-Paulet L."/>
            <person name="Dereeper A."/>
            <person name="Droc G."/>
            <person name="Guyot R."/>
            <person name="Pietrella M."/>
            <person name="Zheng C."/>
            <person name="Alberti A."/>
            <person name="Anthony F."/>
            <person name="Aprea G."/>
            <person name="Aury J.M."/>
            <person name="Bento P."/>
            <person name="Bernard M."/>
            <person name="Bocs S."/>
            <person name="Campa C."/>
            <person name="Cenci A."/>
            <person name="Combes M.C."/>
            <person name="Crouzillat D."/>
            <person name="Da Silva C."/>
            <person name="Daddiego L."/>
            <person name="De Bellis F."/>
            <person name="Dussert S."/>
            <person name="Garsmeur O."/>
            <person name="Gayraud T."/>
            <person name="Guignon V."/>
            <person name="Jahn K."/>
            <person name="Jamilloux V."/>
            <person name="Joet T."/>
            <person name="Labadie K."/>
            <person name="Lan T."/>
            <person name="Leclercq J."/>
            <person name="Lepelley M."/>
            <person name="Leroy T."/>
            <person name="Li L.T."/>
            <person name="Librado P."/>
            <person name="Lopez L."/>
            <person name="Munoz A."/>
            <person name="Noel B."/>
            <person name="Pallavicini A."/>
            <person name="Perrotta G."/>
            <person name="Poncet V."/>
            <person name="Pot D."/>
            <person name="Priyono X."/>
            <person name="Rigoreau M."/>
            <person name="Rouard M."/>
            <person name="Rozas J."/>
            <person name="Tranchant-Dubreuil C."/>
            <person name="VanBuren R."/>
            <person name="Zhang Q."/>
            <person name="Andrade A.C."/>
            <person name="Argout X."/>
            <person name="Bertrand B."/>
            <person name="de Kochko A."/>
            <person name="Graziosi G."/>
            <person name="Henry R.J."/>
            <person name="Jayarama X."/>
            <person name="Ming R."/>
            <person name="Nagai C."/>
            <person name="Rounsley S."/>
            <person name="Sankoff D."/>
            <person name="Giuliano G."/>
            <person name="Albert V.A."/>
            <person name="Wincker P."/>
            <person name="Lashermes P."/>
        </authorList>
    </citation>
    <scope>NUCLEOTIDE SEQUENCE [LARGE SCALE GENOMIC DNA]</scope>
    <source>
        <strain evidence="10">cv. DH200-94</strain>
    </source>
</reference>
<dbReference type="Gene3D" id="1.10.472.10">
    <property type="entry name" value="Cyclin-like"/>
    <property type="match status" value="2"/>
</dbReference>
<dbReference type="SMART" id="SM01332">
    <property type="entry name" value="Cyclin_C"/>
    <property type="match status" value="1"/>
</dbReference>
<feature type="region of interest" description="Disordered" evidence="6">
    <location>
        <begin position="329"/>
        <end position="364"/>
    </location>
</feature>
<name>A0A068U036_COFCA</name>
<evidence type="ECO:0000313" key="10">
    <source>
        <dbReference type="Proteomes" id="UP000295252"/>
    </source>
</evidence>
<feature type="domain" description="Cyclin C-terminal" evidence="8">
    <location>
        <begin position="190"/>
        <end position="326"/>
    </location>
</feature>
<evidence type="ECO:0000256" key="1">
    <source>
        <dbReference type="ARBA" id="ARBA00009065"/>
    </source>
</evidence>
<keyword evidence="4" id="KW-0131">Cell cycle</keyword>
<dbReference type="FunFam" id="1.10.472.10:FF:000040">
    <property type="entry name" value="D6-type cyclin"/>
    <property type="match status" value="1"/>
</dbReference>
<dbReference type="InParanoid" id="A0A068U036"/>
<dbReference type="SMART" id="SM00385">
    <property type="entry name" value="CYCLIN"/>
    <property type="match status" value="1"/>
</dbReference>
<evidence type="ECO:0000256" key="4">
    <source>
        <dbReference type="ARBA" id="ARBA00023306"/>
    </source>
</evidence>
<dbReference type="OMA" id="VCLSMNY"/>
<dbReference type="InterPro" id="IPR048258">
    <property type="entry name" value="Cyclins_cyclin-box"/>
</dbReference>
<dbReference type="FunCoup" id="A0A068U036">
    <property type="interactions" value="649"/>
</dbReference>
<keyword evidence="10" id="KW-1185">Reference proteome</keyword>
<evidence type="ECO:0000256" key="3">
    <source>
        <dbReference type="ARBA" id="ARBA00023127"/>
    </source>
</evidence>
<dbReference type="InterPro" id="IPR013763">
    <property type="entry name" value="Cyclin-like_dom"/>
</dbReference>
<evidence type="ECO:0000313" key="9">
    <source>
        <dbReference type="EMBL" id="CDP01544.1"/>
    </source>
</evidence>
<dbReference type="OrthoDB" id="5590282at2759"/>
<dbReference type="Proteomes" id="UP000295252">
    <property type="component" value="Chromosome IX"/>
</dbReference>
<dbReference type="InterPro" id="IPR036915">
    <property type="entry name" value="Cyclin-like_sf"/>
</dbReference>
<dbReference type="EMBL" id="HG739091">
    <property type="protein sequence ID" value="CDP01544.1"/>
    <property type="molecule type" value="Genomic_DNA"/>
</dbReference>
<sequence>MADNSFDSSEGNGLSIDDPEIASVLTEEMDHPWNDEALSFGYRRSVPIDLPSLTEENFVLMVEEEKSHLPKDDYLVRLRTGELDMSVRRLALDWILKAHSHYGFGELTIYLAMNYLDRFLSLFDLPEGTTWAAQLLAVACFSIGAKMAEIRLPPIEYLQVGDPKYVFEANTIERMELIVLTTLNWRMHSYTPYAYIDYFLRKINVGGGDGNDQELAFDALIGKAVNLILSTIKGIDFLEFKPSEIAAAVAIFVAEENIQAIDTEKAMSGLILIEKERVLKCHKLLKDLTLMMMMSGSTDTNMANASVPLVPHSPNGVLEAASLNFRSDEGTVGSCPSSSNNTPDDANRIKLDTETSPFGNNSQK</sequence>
<feature type="compositionally biased region" description="Polar residues" evidence="6">
    <location>
        <begin position="354"/>
        <end position="364"/>
    </location>
</feature>
<dbReference type="PANTHER" id="PTHR10177">
    <property type="entry name" value="CYCLINS"/>
    <property type="match status" value="1"/>
</dbReference>
<evidence type="ECO:0000259" key="7">
    <source>
        <dbReference type="SMART" id="SM00385"/>
    </source>
</evidence>
<dbReference type="PROSITE" id="PS00292">
    <property type="entry name" value="CYCLINS"/>
    <property type="match status" value="1"/>
</dbReference>
<dbReference type="PhylomeDB" id="A0A068U036"/>
<evidence type="ECO:0000259" key="8">
    <source>
        <dbReference type="SMART" id="SM01332"/>
    </source>
</evidence>
<feature type="compositionally biased region" description="Polar residues" evidence="6">
    <location>
        <begin position="334"/>
        <end position="344"/>
    </location>
</feature>
<gene>
    <name evidence="9" type="ORF">GSCOC_T00036631001</name>
</gene>
<dbReference type="SUPFAM" id="SSF47954">
    <property type="entry name" value="Cyclin-like"/>
    <property type="match status" value="2"/>
</dbReference>
<dbReference type="FunFam" id="1.10.472.10:FF:000060">
    <property type="entry name" value="D6-type cyclin"/>
    <property type="match status" value="1"/>
</dbReference>
<comment type="similarity">
    <text evidence="1">Belongs to the cyclin family. Cyclin D subfamily.</text>
</comment>
<evidence type="ECO:0000256" key="5">
    <source>
        <dbReference type="RuleBase" id="RU000383"/>
    </source>
</evidence>
<dbReference type="Gramene" id="CDP01544">
    <property type="protein sequence ID" value="CDP01544"/>
    <property type="gene ID" value="GSCOC_T00036631001"/>
</dbReference>
<dbReference type="CDD" id="cd20544">
    <property type="entry name" value="CYCLIN_AtCycD-like_rpt2"/>
    <property type="match status" value="1"/>
</dbReference>
<keyword evidence="2" id="KW-0132">Cell division</keyword>
<evidence type="ECO:0000256" key="2">
    <source>
        <dbReference type="ARBA" id="ARBA00022618"/>
    </source>
</evidence>
<dbReference type="Pfam" id="PF02984">
    <property type="entry name" value="Cyclin_C"/>
    <property type="match status" value="1"/>
</dbReference>
<dbReference type="InterPro" id="IPR004367">
    <property type="entry name" value="Cyclin_C-dom"/>
</dbReference>
<dbReference type="GO" id="GO:0051301">
    <property type="term" value="P:cell division"/>
    <property type="evidence" value="ECO:0007669"/>
    <property type="project" value="UniProtKB-KW"/>
</dbReference>
<dbReference type="STRING" id="49390.A0A068U036"/>
<organism evidence="9 10">
    <name type="scientific">Coffea canephora</name>
    <name type="common">Robusta coffee</name>
    <dbReference type="NCBI Taxonomy" id="49390"/>
    <lineage>
        <taxon>Eukaryota</taxon>
        <taxon>Viridiplantae</taxon>
        <taxon>Streptophyta</taxon>
        <taxon>Embryophyta</taxon>
        <taxon>Tracheophyta</taxon>
        <taxon>Spermatophyta</taxon>
        <taxon>Magnoliopsida</taxon>
        <taxon>eudicotyledons</taxon>
        <taxon>Gunneridae</taxon>
        <taxon>Pentapetalae</taxon>
        <taxon>asterids</taxon>
        <taxon>lamiids</taxon>
        <taxon>Gentianales</taxon>
        <taxon>Rubiaceae</taxon>
        <taxon>Ixoroideae</taxon>
        <taxon>Gardenieae complex</taxon>
        <taxon>Bertiereae - Coffeeae clade</taxon>
        <taxon>Coffeeae</taxon>
        <taxon>Coffea</taxon>
    </lineage>
</organism>
<dbReference type="Pfam" id="PF00134">
    <property type="entry name" value="Cyclin_N"/>
    <property type="match status" value="1"/>
</dbReference>
<dbReference type="InterPro" id="IPR006671">
    <property type="entry name" value="Cyclin_N"/>
</dbReference>
<evidence type="ECO:0000256" key="6">
    <source>
        <dbReference type="SAM" id="MobiDB-lite"/>
    </source>
</evidence>
<dbReference type="InterPro" id="IPR039361">
    <property type="entry name" value="Cyclin"/>
</dbReference>
<protein>
    <submittedName>
        <fullName evidence="9">Uncharacterized protein</fullName>
    </submittedName>
</protein>
<accession>A0A068U036</accession>
<feature type="domain" description="Cyclin-like" evidence="7">
    <location>
        <begin position="93"/>
        <end position="181"/>
    </location>
</feature>
<proteinExistence type="inferred from homology"/>
<keyword evidence="3 5" id="KW-0195">Cyclin</keyword>